<dbReference type="HOGENOM" id="CLU_2838863_0_0_1"/>
<dbReference type="AlphaFoldDB" id="D7TS35"/>
<proteinExistence type="predicted"/>
<feature type="non-terminal residue" evidence="1">
    <location>
        <position position="66"/>
    </location>
</feature>
<dbReference type="PaxDb" id="29760-VIT_00s2710g00010.t01"/>
<protein>
    <submittedName>
        <fullName evidence="1">Uncharacterized protein</fullName>
    </submittedName>
</protein>
<organism evidence="1 2">
    <name type="scientific">Vitis vinifera</name>
    <name type="common">Grape</name>
    <dbReference type="NCBI Taxonomy" id="29760"/>
    <lineage>
        <taxon>Eukaryota</taxon>
        <taxon>Viridiplantae</taxon>
        <taxon>Streptophyta</taxon>
        <taxon>Embryophyta</taxon>
        <taxon>Tracheophyta</taxon>
        <taxon>Spermatophyta</taxon>
        <taxon>Magnoliopsida</taxon>
        <taxon>eudicotyledons</taxon>
        <taxon>Gunneridae</taxon>
        <taxon>Pentapetalae</taxon>
        <taxon>rosids</taxon>
        <taxon>Vitales</taxon>
        <taxon>Vitaceae</taxon>
        <taxon>Viteae</taxon>
        <taxon>Vitis</taxon>
    </lineage>
</organism>
<accession>D7TS35</accession>
<name>D7TS35_VITVI</name>
<dbReference type="Proteomes" id="UP000009183">
    <property type="component" value="Unassembled WGS sequence, unordered"/>
</dbReference>
<dbReference type="EMBL" id="FN596221">
    <property type="protein sequence ID" value="CBI33307.3"/>
    <property type="molecule type" value="Genomic_DNA"/>
</dbReference>
<keyword evidence="2" id="KW-1185">Reference proteome</keyword>
<reference evidence="2" key="1">
    <citation type="journal article" date="2007" name="Nature">
        <title>The grapevine genome sequence suggests ancestral hexaploidization in major angiosperm phyla.</title>
        <authorList>
            <consortium name="The French-Italian Public Consortium for Grapevine Genome Characterization."/>
            <person name="Jaillon O."/>
            <person name="Aury J.-M."/>
            <person name="Noel B."/>
            <person name="Policriti A."/>
            <person name="Clepet C."/>
            <person name="Casagrande A."/>
            <person name="Choisne N."/>
            <person name="Aubourg S."/>
            <person name="Vitulo N."/>
            <person name="Jubin C."/>
            <person name="Vezzi A."/>
            <person name="Legeai F."/>
            <person name="Hugueney P."/>
            <person name="Dasilva C."/>
            <person name="Horner D."/>
            <person name="Mica E."/>
            <person name="Jublot D."/>
            <person name="Poulain J."/>
            <person name="Bruyere C."/>
            <person name="Billault A."/>
            <person name="Segurens B."/>
            <person name="Gouyvenoux M."/>
            <person name="Ugarte E."/>
            <person name="Cattonaro F."/>
            <person name="Anthouard V."/>
            <person name="Vico V."/>
            <person name="Del Fabbro C."/>
            <person name="Alaux M."/>
            <person name="Di Gaspero G."/>
            <person name="Dumas V."/>
            <person name="Felice N."/>
            <person name="Paillard S."/>
            <person name="Juman I."/>
            <person name="Moroldo M."/>
            <person name="Scalabrin S."/>
            <person name="Canaguier A."/>
            <person name="Le Clainche I."/>
            <person name="Malacrida G."/>
            <person name="Durand E."/>
            <person name="Pesole G."/>
            <person name="Laucou V."/>
            <person name="Chatelet P."/>
            <person name="Merdinoglu D."/>
            <person name="Delledonne M."/>
            <person name="Pezzotti M."/>
            <person name="Lecharny A."/>
            <person name="Scarpelli C."/>
            <person name="Artiguenave F."/>
            <person name="Pe M.E."/>
            <person name="Valle G."/>
            <person name="Morgante M."/>
            <person name="Caboche M."/>
            <person name="Adam-Blondon A.-F."/>
            <person name="Weissenbach J."/>
            <person name="Quetier F."/>
            <person name="Wincker P."/>
        </authorList>
    </citation>
    <scope>NUCLEOTIDE SEQUENCE [LARGE SCALE GENOMIC DNA]</scope>
    <source>
        <strain evidence="2">cv. Pinot noir / PN40024</strain>
    </source>
</reference>
<sequence>SQKELEKQPAYDYIRWTAYRSWVGYGAEEDFYKQTYLRYLGLSSSKHRCRMAIKGTDVDESKIHGH</sequence>
<dbReference type="InParanoid" id="D7TS35"/>
<evidence type="ECO:0000313" key="2">
    <source>
        <dbReference type="Proteomes" id="UP000009183"/>
    </source>
</evidence>
<evidence type="ECO:0000313" key="1">
    <source>
        <dbReference type="EMBL" id="CBI33307.3"/>
    </source>
</evidence>
<gene>
    <name evidence="1" type="ORF">VIT_00s2710g00010</name>
</gene>